<evidence type="ECO:0000313" key="3">
    <source>
        <dbReference type="EMBL" id="NEN53462.1"/>
    </source>
</evidence>
<comment type="caution">
    <text evidence="3">The sequence shown here is derived from an EMBL/GenBank/DDBJ whole genome shotgun (WGS) entry which is preliminary data.</text>
</comment>
<keyword evidence="4" id="KW-1185">Reference proteome</keyword>
<organism evidence="3 5">
    <name type="scientific">Modestobacter muralis</name>
    <dbReference type="NCBI Taxonomy" id="1608614"/>
    <lineage>
        <taxon>Bacteria</taxon>
        <taxon>Bacillati</taxon>
        <taxon>Actinomycetota</taxon>
        <taxon>Actinomycetes</taxon>
        <taxon>Geodermatophilales</taxon>
        <taxon>Geodermatophilaceae</taxon>
        <taxon>Modestobacter</taxon>
    </lineage>
</organism>
<evidence type="ECO:0000313" key="5">
    <source>
        <dbReference type="Proteomes" id="UP000471152"/>
    </source>
</evidence>
<dbReference type="EMBL" id="JAAGWB010000070">
    <property type="protein sequence ID" value="NEN53462.1"/>
    <property type="molecule type" value="Genomic_DNA"/>
</dbReference>
<gene>
    <name evidence="3" type="ORF">G3R41_21400</name>
    <name evidence="2" type="ORF">GCU67_20685</name>
</gene>
<dbReference type="AlphaFoldDB" id="A0A6P0HCK1"/>
<name>A0A6P0HCK1_9ACTN</name>
<dbReference type="Proteomes" id="UP000471152">
    <property type="component" value="Unassembled WGS sequence"/>
</dbReference>
<keyword evidence="1" id="KW-1133">Transmembrane helix</keyword>
<dbReference type="RefSeq" id="WP_163613299.1">
    <property type="nucleotide sequence ID" value="NZ_JAAGWB010000070.1"/>
</dbReference>
<keyword evidence="1" id="KW-0812">Transmembrane</keyword>
<dbReference type="Proteomes" id="UP000468828">
    <property type="component" value="Unassembled WGS sequence"/>
</dbReference>
<proteinExistence type="predicted"/>
<reference evidence="2 4" key="1">
    <citation type="submission" date="2020-01" db="EMBL/GenBank/DDBJ databases">
        <title>the WGS Modestobacter muralis CPCC 204518.</title>
        <authorList>
            <person name="Jiang Z."/>
        </authorList>
    </citation>
    <scope>NUCLEOTIDE SEQUENCE [LARGE SCALE GENOMIC DNA]</scope>
    <source>
        <strain evidence="2 4">DSM 100205</strain>
    </source>
</reference>
<evidence type="ECO:0000313" key="2">
    <source>
        <dbReference type="EMBL" id="NEK96562.1"/>
    </source>
</evidence>
<feature type="transmembrane region" description="Helical" evidence="1">
    <location>
        <begin position="51"/>
        <end position="69"/>
    </location>
</feature>
<sequence length="88" mass="9099">MTTTLTAAAMDTRAALGDLTGIQTDIYAILLSVVLIVLAVLAVRALIKSDWGFLVAELAGAVVVLWILLNPTGFQNVLAGIGNSIFGA</sequence>
<keyword evidence="1" id="KW-0472">Membrane</keyword>
<protein>
    <submittedName>
        <fullName evidence="3">Uncharacterized protein</fullName>
    </submittedName>
</protein>
<dbReference type="EMBL" id="JAAGWH010000067">
    <property type="protein sequence ID" value="NEK96562.1"/>
    <property type="molecule type" value="Genomic_DNA"/>
</dbReference>
<feature type="transmembrane region" description="Helical" evidence="1">
    <location>
        <begin position="26"/>
        <end position="44"/>
    </location>
</feature>
<evidence type="ECO:0000313" key="4">
    <source>
        <dbReference type="Proteomes" id="UP000468828"/>
    </source>
</evidence>
<evidence type="ECO:0000256" key="1">
    <source>
        <dbReference type="SAM" id="Phobius"/>
    </source>
</evidence>
<reference evidence="3 5" key="2">
    <citation type="submission" date="2020-02" db="EMBL/GenBank/DDBJ databases">
        <title>The WGS of Modestobacter muralis DSM 100205.</title>
        <authorList>
            <person name="Jiang Z."/>
        </authorList>
    </citation>
    <scope>NUCLEOTIDE SEQUENCE [LARGE SCALE GENOMIC DNA]</scope>
    <source>
        <strain evidence="3 5">DSM 100205</strain>
    </source>
</reference>
<accession>A0A6P0HCK1</accession>